<accession>A0A916JEB6</accession>
<evidence type="ECO:0000313" key="1">
    <source>
        <dbReference type="EMBL" id="CAG5005302.1"/>
    </source>
</evidence>
<sequence>MKEAIETAFPQVITGSCLETEKASSFNIFDSETEPKRCFIRKSEEEPRHFEVVNPSLKEIHFLAIDKCILTDSDSAHCDCAIFDDKQFSFLEISESKKLQRNEKRKRARIQLGQTIQHFRSKGISFMESPNAIICFVGKNVYPARTSSNNEARLDFFEDWTAILMEGNQIEF</sequence>
<evidence type="ECO:0000313" key="2">
    <source>
        <dbReference type="Proteomes" id="UP000680038"/>
    </source>
</evidence>
<dbReference type="RefSeq" id="WP_215240041.1">
    <property type="nucleotide sequence ID" value="NZ_CAJRAF010000002.1"/>
</dbReference>
<comment type="caution">
    <text evidence="1">The sequence shown here is derived from an EMBL/GenBank/DDBJ whole genome shotgun (WGS) entry which is preliminary data.</text>
</comment>
<keyword evidence="2" id="KW-1185">Reference proteome</keyword>
<dbReference type="Proteomes" id="UP000680038">
    <property type="component" value="Unassembled WGS sequence"/>
</dbReference>
<organism evidence="1 2">
    <name type="scientific">Dyadobacter helix</name>
    <dbReference type="NCBI Taxonomy" id="2822344"/>
    <lineage>
        <taxon>Bacteria</taxon>
        <taxon>Pseudomonadati</taxon>
        <taxon>Bacteroidota</taxon>
        <taxon>Cytophagia</taxon>
        <taxon>Cytophagales</taxon>
        <taxon>Spirosomataceae</taxon>
        <taxon>Dyadobacter</taxon>
    </lineage>
</organism>
<protein>
    <submittedName>
        <fullName evidence="1">Uncharacterized protein</fullName>
    </submittedName>
</protein>
<reference evidence="1" key="1">
    <citation type="submission" date="2021-04" db="EMBL/GenBank/DDBJ databases">
        <authorList>
            <person name="Rodrigo-Torres L."/>
            <person name="Arahal R. D."/>
            <person name="Lucena T."/>
        </authorList>
    </citation>
    <scope>NUCLEOTIDE SEQUENCE</scope>
    <source>
        <strain evidence="1">CECT 9275</strain>
    </source>
</reference>
<dbReference type="AlphaFoldDB" id="A0A916JEB6"/>
<dbReference type="EMBL" id="CAJRAF010000002">
    <property type="protein sequence ID" value="CAG5005302.1"/>
    <property type="molecule type" value="Genomic_DNA"/>
</dbReference>
<dbReference type="PROSITE" id="PS51257">
    <property type="entry name" value="PROKAR_LIPOPROTEIN"/>
    <property type="match status" value="1"/>
</dbReference>
<proteinExistence type="predicted"/>
<name>A0A916JEB6_9BACT</name>
<gene>
    <name evidence="1" type="ORF">DYBT9275_03558</name>
</gene>